<dbReference type="Proteomes" id="UP000886043">
    <property type="component" value="Unassembled WGS sequence"/>
</dbReference>
<organism evidence="1">
    <name type="scientific">Thermosulfurimonas dismutans</name>
    <dbReference type="NCBI Taxonomy" id="999894"/>
    <lineage>
        <taxon>Bacteria</taxon>
        <taxon>Pseudomonadati</taxon>
        <taxon>Thermodesulfobacteriota</taxon>
        <taxon>Thermodesulfobacteria</taxon>
        <taxon>Thermodesulfobacteriales</taxon>
        <taxon>Thermodesulfobacteriaceae</taxon>
        <taxon>Thermosulfurimonas</taxon>
    </lineage>
</organism>
<dbReference type="EMBL" id="DRMH01000054">
    <property type="protein sequence ID" value="HFC97661.1"/>
    <property type="molecule type" value="Genomic_DNA"/>
</dbReference>
<dbReference type="AlphaFoldDB" id="A0A7C3GKC4"/>
<protein>
    <submittedName>
        <fullName evidence="1">Uncharacterized protein</fullName>
    </submittedName>
</protein>
<comment type="caution">
    <text evidence="1">The sequence shown here is derived from an EMBL/GenBank/DDBJ whole genome shotgun (WGS) entry which is preliminary data.</text>
</comment>
<reference evidence="1" key="1">
    <citation type="journal article" date="2020" name="mSystems">
        <title>Genome- and Community-Level Interaction Insights into Carbon Utilization and Element Cycling Functions of Hydrothermarchaeota in Hydrothermal Sediment.</title>
        <authorList>
            <person name="Zhou Z."/>
            <person name="Liu Y."/>
            <person name="Xu W."/>
            <person name="Pan J."/>
            <person name="Luo Z.H."/>
            <person name="Li M."/>
        </authorList>
    </citation>
    <scope>NUCLEOTIDE SEQUENCE [LARGE SCALE GENOMIC DNA]</scope>
    <source>
        <strain evidence="1">HyVt-483</strain>
    </source>
</reference>
<gene>
    <name evidence="1" type="ORF">ENJ40_04265</name>
</gene>
<proteinExistence type="predicted"/>
<evidence type="ECO:0000313" key="1">
    <source>
        <dbReference type="EMBL" id="HFC97661.1"/>
    </source>
</evidence>
<sequence>MAYLTVTWVEGALERYLRRRPEDTIMGKKIAFSPRHYLAALLHIYTGCFSLGRIARLAGLSEEELRFQRAQIDFMSLVDYLRTRFAEWFREHLLLRDYHPAEYGRIALEYCHLEEQVRSQVRIPLLDQLKHLCYDLEDRLSAGKGLPPYDEHLFRRLLFFFLAAEGLKPTLSSRLVNRARDLAERAYPGEFSRLELPSPEGFSEKLYQYLEEVLSHGA</sequence>
<name>A0A7C3GKC4_9BACT</name>
<accession>A0A7C3GKC4</accession>